<keyword evidence="4" id="KW-0472">Membrane</keyword>
<dbReference type="InterPro" id="IPR011050">
    <property type="entry name" value="Pectin_lyase_fold/virulence"/>
</dbReference>
<protein>
    <recommendedName>
        <fullName evidence="5">Periplasmic copper-binding protein NosD beta helix domain-containing protein</fullName>
    </recommendedName>
</protein>
<comment type="caution">
    <text evidence="6">The sequence shown here is derived from an EMBL/GenBank/DDBJ whole genome shotgun (WGS) entry which is preliminary data.</text>
</comment>
<feature type="non-terminal residue" evidence="6">
    <location>
        <position position="298"/>
    </location>
</feature>
<dbReference type="PANTHER" id="PTHR22990:SF15">
    <property type="entry name" value="F-BOX ONLY PROTEIN 10"/>
    <property type="match status" value="1"/>
</dbReference>
<dbReference type="PANTHER" id="PTHR22990">
    <property type="entry name" value="F-BOX ONLY PROTEIN"/>
    <property type="match status" value="1"/>
</dbReference>
<accession>X1AMT5</accession>
<feature type="domain" description="Periplasmic copper-binding protein NosD beta helix" evidence="5">
    <location>
        <begin position="107"/>
        <end position="262"/>
    </location>
</feature>
<evidence type="ECO:0000259" key="5">
    <source>
        <dbReference type="Pfam" id="PF05048"/>
    </source>
</evidence>
<dbReference type="SMART" id="SM00710">
    <property type="entry name" value="PbH1"/>
    <property type="match status" value="5"/>
</dbReference>
<dbReference type="InterPro" id="IPR051550">
    <property type="entry name" value="SCF-Subunits/Alg-Epimerases"/>
</dbReference>
<sequence>VDDEPGDADFTSIKEAVNYSSSGDTIEVYSGIYREEGIRIEKDNITLLGISHELGEGDDSGKPFIKPDGNATVIVVNASHVIVSNFRIEKLSSSFCIHLGSDKPNLNQNNNTISDCIIRNPYGYGIKVYRIGRDINIINNQITNCNTVGIDAFSSHFNIKGNVITDCVHAGISILGSMENISYNTIKRCGTGIRIYGSNNIIYGNEFEACSTGISNENGGSNRIIKNNFKEYWYFKPWFLLSFWDLGTKDRYIGNYWDTWKGVGPKRIPGILILGIPFTYILIPIPWFAFDLHPASEP</sequence>
<dbReference type="SUPFAM" id="SSF51126">
    <property type="entry name" value="Pectin lyase-like"/>
    <property type="match status" value="1"/>
</dbReference>
<evidence type="ECO:0000256" key="1">
    <source>
        <dbReference type="ARBA" id="ARBA00004906"/>
    </source>
</evidence>
<dbReference type="InterPro" id="IPR006626">
    <property type="entry name" value="PbH1"/>
</dbReference>
<evidence type="ECO:0000256" key="3">
    <source>
        <dbReference type="ARBA" id="ARBA00022786"/>
    </source>
</evidence>
<dbReference type="InterPro" id="IPR022441">
    <property type="entry name" value="Para_beta_helix_rpt-2"/>
</dbReference>
<feature type="transmembrane region" description="Helical" evidence="4">
    <location>
        <begin position="271"/>
        <end position="290"/>
    </location>
</feature>
<evidence type="ECO:0000313" key="6">
    <source>
        <dbReference type="EMBL" id="GAG83934.1"/>
    </source>
</evidence>
<proteinExistence type="predicted"/>
<dbReference type="Gene3D" id="2.160.20.10">
    <property type="entry name" value="Single-stranded right-handed beta-helix, Pectin lyase-like"/>
    <property type="match status" value="1"/>
</dbReference>
<dbReference type="InterPro" id="IPR012334">
    <property type="entry name" value="Pectin_lyas_fold"/>
</dbReference>
<organism evidence="6">
    <name type="scientific">marine sediment metagenome</name>
    <dbReference type="NCBI Taxonomy" id="412755"/>
    <lineage>
        <taxon>unclassified sequences</taxon>
        <taxon>metagenomes</taxon>
        <taxon>ecological metagenomes</taxon>
    </lineage>
</organism>
<keyword evidence="3" id="KW-0833">Ubl conjugation pathway</keyword>
<feature type="non-terminal residue" evidence="6">
    <location>
        <position position="1"/>
    </location>
</feature>
<dbReference type="NCBIfam" id="TIGR03804">
    <property type="entry name" value="para_beta_helix"/>
    <property type="match status" value="1"/>
</dbReference>
<dbReference type="AlphaFoldDB" id="X1AMT5"/>
<comment type="pathway">
    <text evidence="1">Protein modification; protein ubiquitination.</text>
</comment>
<name>X1AMT5_9ZZZZ</name>
<reference evidence="6" key="1">
    <citation type="journal article" date="2014" name="Front. Microbiol.">
        <title>High frequency of phylogenetically diverse reductive dehalogenase-homologous genes in deep subseafloor sedimentary metagenomes.</title>
        <authorList>
            <person name="Kawai M."/>
            <person name="Futagami T."/>
            <person name="Toyoda A."/>
            <person name="Takaki Y."/>
            <person name="Nishi S."/>
            <person name="Hori S."/>
            <person name="Arai W."/>
            <person name="Tsubouchi T."/>
            <person name="Morono Y."/>
            <person name="Uchiyama I."/>
            <person name="Ito T."/>
            <person name="Fujiyama A."/>
            <person name="Inagaki F."/>
            <person name="Takami H."/>
        </authorList>
    </citation>
    <scope>NUCLEOTIDE SEQUENCE</scope>
    <source>
        <strain evidence="6">Expedition CK06-06</strain>
    </source>
</reference>
<keyword evidence="4" id="KW-0812">Transmembrane</keyword>
<evidence type="ECO:0000256" key="2">
    <source>
        <dbReference type="ARBA" id="ARBA00022737"/>
    </source>
</evidence>
<dbReference type="EMBL" id="BART01017943">
    <property type="protein sequence ID" value="GAG83934.1"/>
    <property type="molecule type" value="Genomic_DNA"/>
</dbReference>
<keyword evidence="2" id="KW-0677">Repeat</keyword>
<keyword evidence="4" id="KW-1133">Transmembrane helix</keyword>
<dbReference type="InterPro" id="IPR007742">
    <property type="entry name" value="NosD_dom"/>
</dbReference>
<dbReference type="Pfam" id="PF05048">
    <property type="entry name" value="NosD"/>
    <property type="match status" value="1"/>
</dbReference>
<gene>
    <name evidence="6" type="ORF">S01H4_33985</name>
</gene>
<evidence type="ECO:0000256" key="4">
    <source>
        <dbReference type="SAM" id="Phobius"/>
    </source>
</evidence>